<evidence type="ECO:0000313" key="2">
    <source>
        <dbReference type="EMBL" id="MCP2731827.1"/>
    </source>
</evidence>
<dbReference type="EMBL" id="JAMZMM010000407">
    <property type="protein sequence ID" value="MCP2731827.1"/>
    <property type="molecule type" value="Genomic_DNA"/>
</dbReference>
<name>A0AAE3H064_9CYAN</name>
<organism evidence="2 3">
    <name type="scientific">Limnofasciculus baicalensis BBK-W-15</name>
    <dbReference type="NCBI Taxonomy" id="2699891"/>
    <lineage>
        <taxon>Bacteria</taxon>
        <taxon>Bacillati</taxon>
        <taxon>Cyanobacteriota</taxon>
        <taxon>Cyanophyceae</taxon>
        <taxon>Coleofasciculales</taxon>
        <taxon>Coleofasciculaceae</taxon>
        <taxon>Limnofasciculus</taxon>
        <taxon>Limnofasciculus baicalensis</taxon>
    </lineage>
</organism>
<dbReference type="AlphaFoldDB" id="A0AAE3H064"/>
<feature type="signal peptide" evidence="1">
    <location>
        <begin position="1"/>
        <end position="29"/>
    </location>
</feature>
<reference evidence="2" key="1">
    <citation type="submission" date="2022-06" db="EMBL/GenBank/DDBJ databases">
        <title>New cyanobacteria of genus Symplocastrum in benthos of Lake Baikal.</title>
        <authorList>
            <person name="Sorokovikova E."/>
            <person name="Tikhonova I."/>
            <person name="Krasnopeev A."/>
            <person name="Evseev P."/>
            <person name="Gladkikh A."/>
            <person name="Belykh O."/>
        </authorList>
    </citation>
    <scope>NUCLEOTIDE SEQUENCE</scope>
    <source>
        <strain evidence="2">BBK-W-15</strain>
    </source>
</reference>
<protein>
    <recommendedName>
        <fullName evidence="4">PEP-CTERM sorting domain-containing protein</fullName>
    </recommendedName>
</protein>
<proteinExistence type="predicted"/>
<sequence>MSRSTSLFAVIAAAATTAVLGLVSAPASASSLTGTEYDCNAGCDLKTLIDNDGYFLVLDKWFGNFKYVNQTHIANPVALPLNPLPVGGLTVTEDPLGADGPGLILGGAMAAISFLEDGLPSVKDFLFGYDVHVHDPHRYITDVHLGFEAIVSGGGFANISESVFEITEDGLTGASLLDGPLSVNTAPDAKFEDWAFLTKPVKWARVEKDIFLFSGDKGSAVTTIIHQRFSQTSVPEPGAVVGLLAIGSFGVSEILKRHKKAK</sequence>
<evidence type="ECO:0000256" key="1">
    <source>
        <dbReference type="SAM" id="SignalP"/>
    </source>
</evidence>
<accession>A0AAE3H064</accession>
<comment type="caution">
    <text evidence="2">The sequence shown here is derived from an EMBL/GenBank/DDBJ whole genome shotgun (WGS) entry which is preliminary data.</text>
</comment>
<evidence type="ECO:0000313" key="3">
    <source>
        <dbReference type="Proteomes" id="UP001204953"/>
    </source>
</evidence>
<feature type="chain" id="PRO_5042202548" description="PEP-CTERM sorting domain-containing protein" evidence="1">
    <location>
        <begin position="30"/>
        <end position="262"/>
    </location>
</feature>
<keyword evidence="1" id="KW-0732">Signal</keyword>
<dbReference type="Proteomes" id="UP001204953">
    <property type="component" value="Unassembled WGS sequence"/>
</dbReference>
<gene>
    <name evidence="2" type="ORF">NJ959_25685</name>
</gene>
<evidence type="ECO:0008006" key="4">
    <source>
        <dbReference type="Google" id="ProtNLM"/>
    </source>
</evidence>
<keyword evidence="3" id="KW-1185">Reference proteome</keyword>
<dbReference type="RefSeq" id="WP_254014558.1">
    <property type="nucleotide sequence ID" value="NZ_JAMZMM010000407.1"/>
</dbReference>